<dbReference type="OMA" id="YDSHNHP"/>
<keyword evidence="4" id="KW-1185">Reference proteome</keyword>
<dbReference type="Gene3D" id="2.90.10.10">
    <property type="entry name" value="Bulb-type lectin domain"/>
    <property type="match status" value="3"/>
</dbReference>
<dbReference type="OrthoDB" id="1884773at2759"/>
<dbReference type="SUPFAM" id="SSF51110">
    <property type="entry name" value="alpha-D-mannose-specific plant lectins"/>
    <property type="match status" value="2"/>
</dbReference>
<feature type="domain" description="Bulb-type lectin" evidence="2">
    <location>
        <begin position="173"/>
        <end position="266"/>
    </location>
</feature>
<organism evidence="3 4">
    <name type="scientific">Ceratopteris richardii</name>
    <name type="common">Triangle waterfern</name>
    <dbReference type="NCBI Taxonomy" id="49495"/>
    <lineage>
        <taxon>Eukaryota</taxon>
        <taxon>Viridiplantae</taxon>
        <taxon>Streptophyta</taxon>
        <taxon>Embryophyta</taxon>
        <taxon>Tracheophyta</taxon>
        <taxon>Polypodiopsida</taxon>
        <taxon>Polypodiidae</taxon>
        <taxon>Polypodiales</taxon>
        <taxon>Pteridineae</taxon>
        <taxon>Pteridaceae</taxon>
        <taxon>Parkerioideae</taxon>
        <taxon>Ceratopteris</taxon>
    </lineage>
</organism>
<dbReference type="InterPro" id="IPR036426">
    <property type="entry name" value="Bulb-type_lectin_dom_sf"/>
</dbReference>
<feature type="signal peptide" evidence="1">
    <location>
        <begin position="1"/>
        <end position="27"/>
    </location>
</feature>
<evidence type="ECO:0000259" key="2">
    <source>
        <dbReference type="PROSITE" id="PS50927"/>
    </source>
</evidence>
<dbReference type="EMBL" id="CM035432">
    <property type="protein sequence ID" value="KAH7295487.1"/>
    <property type="molecule type" value="Genomic_DNA"/>
</dbReference>
<evidence type="ECO:0000313" key="3">
    <source>
        <dbReference type="EMBL" id="KAH7295487.1"/>
    </source>
</evidence>
<comment type="caution">
    <text evidence="3">The sequence shown here is derived from an EMBL/GenBank/DDBJ whole genome shotgun (WGS) entry which is preliminary data.</text>
</comment>
<dbReference type="SMART" id="SM00108">
    <property type="entry name" value="B_lectin"/>
    <property type="match status" value="2"/>
</dbReference>
<sequence length="266" mass="28288">MALSIRIATTFALAMVVAATLSARVLADNVLLQGYYLNPGGALVNGAYTFIMQNDCNLVLYKNSQPLWSTVTYNRGTACFFTLQFDGNAVLYTGLGVALFSTNTFGLNNGSHYIILQSDGNVVMYNGSGTPIWATGTNGLSLTQIEPLDAATLESLQHAKSAAASISARVHAANVLVQGYHLNPGSALVNGGYTFIMQNDCNLVLYKTTQALWSSRTYNMGTACIFTLQFDGNGVLYTGVGSSLFGVALNDGSHYIIPQSDGNVVM</sequence>
<dbReference type="CDD" id="cd00028">
    <property type="entry name" value="B_lectin"/>
    <property type="match status" value="1"/>
</dbReference>
<evidence type="ECO:0000256" key="1">
    <source>
        <dbReference type="SAM" id="SignalP"/>
    </source>
</evidence>
<name>A0A8T2RID6_CERRI</name>
<dbReference type="AlphaFoldDB" id="A0A8T2RID6"/>
<feature type="chain" id="PRO_5035797590" description="Bulb-type lectin domain-containing protein" evidence="1">
    <location>
        <begin position="28"/>
        <end position="266"/>
    </location>
</feature>
<reference evidence="3 4" key="1">
    <citation type="submission" date="2021-08" db="EMBL/GenBank/DDBJ databases">
        <title>WGS assembly of Ceratopteris richardii.</title>
        <authorList>
            <person name="Marchant D.B."/>
            <person name="Chen G."/>
            <person name="Jenkins J."/>
            <person name="Shu S."/>
            <person name="Leebens-Mack J."/>
            <person name="Grimwood J."/>
            <person name="Schmutz J."/>
            <person name="Soltis P."/>
            <person name="Soltis D."/>
            <person name="Chen Z.-H."/>
        </authorList>
    </citation>
    <scope>NUCLEOTIDE SEQUENCE [LARGE SCALE GENOMIC DNA]</scope>
    <source>
        <strain evidence="3">Whitten #5841</strain>
        <tissue evidence="3">Leaf</tissue>
    </source>
</reference>
<proteinExistence type="predicted"/>
<dbReference type="PROSITE" id="PS50927">
    <property type="entry name" value="BULB_LECTIN"/>
    <property type="match status" value="2"/>
</dbReference>
<dbReference type="Proteomes" id="UP000825935">
    <property type="component" value="Chromosome 27"/>
</dbReference>
<keyword evidence="1" id="KW-0732">Signal</keyword>
<gene>
    <name evidence="3" type="ORF">KP509_27G051300</name>
</gene>
<evidence type="ECO:0000313" key="4">
    <source>
        <dbReference type="Proteomes" id="UP000825935"/>
    </source>
</evidence>
<feature type="domain" description="Bulb-type lectin" evidence="2">
    <location>
        <begin position="28"/>
        <end position="137"/>
    </location>
</feature>
<protein>
    <recommendedName>
        <fullName evidence="2">Bulb-type lectin domain-containing protein</fullName>
    </recommendedName>
</protein>
<dbReference type="InterPro" id="IPR001480">
    <property type="entry name" value="Bulb-type_lectin_dom"/>
</dbReference>
<accession>A0A8T2RID6</accession>